<feature type="compositionally biased region" description="Basic and acidic residues" evidence="1">
    <location>
        <begin position="92"/>
        <end position="108"/>
    </location>
</feature>
<feature type="region of interest" description="Disordered" evidence="1">
    <location>
        <begin position="46"/>
        <end position="131"/>
    </location>
</feature>
<sequence length="131" mass="14318">KGVKIIQTMAKLQMLHICPNVFIHSFTVYCLSDLLSGHGVPISGVIGHQGRIHPGQSANPSQGTHTHSHSLTQSHTTGNLEMPINLQYMSLDRGRKPDYPEEPLRHGENMQTPHTHGGGGYPWSSRVPAPS</sequence>
<dbReference type="EMBL" id="JAUCMX010000014">
    <property type="protein sequence ID" value="KAK3524324.1"/>
    <property type="molecule type" value="Genomic_DNA"/>
</dbReference>
<comment type="caution">
    <text evidence="2">The sequence shown here is derived from an EMBL/GenBank/DDBJ whole genome shotgun (WGS) entry which is preliminary data.</text>
</comment>
<reference evidence="2" key="1">
    <citation type="submission" date="2023-06" db="EMBL/GenBank/DDBJ databases">
        <title>Male Hemibagrus guttatus genome.</title>
        <authorList>
            <person name="Bian C."/>
        </authorList>
    </citation>
    <scope>NUCLEOTIDE SEQUENCE</scope>
    <source>
        <strain evidence="2">Male_cb2023</strain>
        <tissue evidence="2">Muscle</tissue>
    </source>
</reference>
<name>A0AAE0QLG2_9TELE</name>
<accession>A0AAE0QLG2</accession>
<feature type="non-terminal residue" evidence="2">
    <location>
        <position position="131"/>
    </location>
</feature>
<evidence type="ECO:0000313" key="2">
    <source>
        <dbReference type="EMBL" id="KAK3524324.1"/>
    </source>
</evidence>
<evidence type="ECO:0000313" key="3">
    <source>
        <dbReference type="Proteomes" id="UP001274896"/>
    </source>
</evidence>
<dbReference type="AlphaFoldDB" id="A0AAE0QLG2"/>
<dbReference type="Proteomes" id="UP001274896">
    <property type="component" value="Unassembled WGS sequence"/>
</dbReference>
<protein>
    <submittedName>
        <fullName evidence="2">Uncharacterized protein</fullName>
    </submittedName>
</protein>
<evidence type="ECO:0000256" key="1">
    <source>
        <dbReference type="SAM" id="MobiDB-lite"/>
    </source>
</evidence>
<keyword evidence="3" id="KW-1185">Reference proteome</keyword>
<feature type="compositionally biased region" description="Low complexity" evidence="1">
    <location>
        <begin position="61"/>
        <end position="78"/>
    </location>
</feature>
<gene>
    <name evidence="2" type="ORF">QTP70_028055</name>
</gene>
<organism evidence="2 3">
    <name type="scientific">Hemibagrus guttatus</name>
    <dbReference type="NCBI Taxonomy" id="175788"/>
    <lineage>
        <taxon>Eukaryota</taxon>
        <taxon>Metazoa</taxon>
        <taxon>Chordata</taxon>
        <taxon>Craniata</taxon>
        <taxon>Vertebrata</taxon>
        <taxon>Euteleostomi</taxon>
        <taxon>Actinopterygii</taxon>
        <taxon>Neopterygii</taxon>
        <taxon>Teleostei</taxon>
        <taxon>Ostariophysi</taxon>
        <taxon>Siluriformes</taxon>
        <taxon>Bagridae</taxon>
        <taxon>Hemibagrus</taxon>
    </lineage>
</organism>
<proteinExistence type="predicted"/>